<dbReference type="PANTHER" id="PTHR41368">
    <property type="entry name" value="PROTEIN YGHO"/>
    <property type="match status" value="1"/>
</dbReference>
<dbReference type="RefSeq" id="WP_211873167.1">
    <property type="nucleotide sequence ID" value="NZ_JAAEDH010000003.1"/>
</dbReference>
<gene>
    <name evidence="1" type="ORF">GXW79_04590</name>
</gene>
<dbReference type="Proteomes" id="UP001196068">
    <property type="component" value="Unassembled WGS sequence"/>
</dbReference>
<organism evidence="1 2">
    <name type="scientific">Plastoroseomonas arctica</name>
    <dbReference type="NCBI Taxonomy" id="1509237"/>
    <lineage>
        <taxon>Bacteria</taxon>
        <taxon>Pseudomonadati</taxon>
        <taxon>Pseudomonadota</taxon>
        <taxon>Alphaproteobacteria</taxon>
        <taxon>Acetobacterales</taxon>
        <taxon>Acetobacteraceae</taxon>
        <taxon>Plastoroseomonas</taxon>
    </lineage>
</organism>
<accession>A0AAF1JZJ2</accession>
<reference evidence="1" key="1">
    <citation type="submission" date="2020-01" db="EMBL/GenBank/DDBJ databases">
        <authorList>
            <person name="Rat A."/>
        </authorList>
    </citation>
    <scope>NUCLEOTIDE SEQUENCE</scope>
    <source>
        <strain evidence="1">LMG 28251</strain>
    </source>
</reference>
<dbReference type="SUPFAM" id="SSF55729">
    <property type="entry name" value="Acyl-CoA N-acyltransferases (Nat)"/>
    <property type="match status" value="1"/>
</dbReference>
<evidence type="ECO:0000313" key="2">
    <source>
        <dbReference type="Proteomes" id="UP001196068"/>
    </source>
</evidence>
<dbReference type="Gene3D" id="3.40.630.30">
    <property type="match status" value="1"/>
</dbReference>
<dbReference type="InterPro" id="IPR039968">
    <property type="entry name" value="BcerS-like"/>
</dbReference>
<dbReference type="InterPro" id="IPR016181">
    <property type="entry name" value="Acyl_CoA_acyltransferase"/>
</dbReference>
<proteinExistence type="predicted"/>
<evidence type="ECO:0000313" key="1">
    <source>
        <dbReference type="EMBL" id="MBR0654354.1"/>
    </source>
</evidence>
<name>A0AAF1JZJ2_9PROT</name>
<dbReference type="EMBL" id="JAAEDH010000003">
    <property type="protein sequence ID" value="MBR0654354.1"/>
    <property type="molecule type" value="Genomic_DNA"/>
</dbReference>
<evidence type="ECO:0008006" key="3">
    <source>
        <dbReference type="Google" id="ProtNLM"/>
    </source>
</evidence>
<dbReference type="PANTHER" id="PTHR41368:SF1">
    <property type="entry name" value="PROTEIN YGHO"/>
    <property type="match status" value="1"/>
</dbReference>
<keyword evidence="2" id="KW-1185">Reference proteome</keyword>
<comment type="caution">
    <text evidence="1">The sequence shown here is derived from an EMBL/GenBank/DDBJ whole genome shotgun (WGS) entry which is preliminary data.</text>
</comment>
<dbReference type="AlphaFoldDB" id="A0AAF1JZJ2"/>
<protein>
    <recommendedName>
        <fullName evidence="3">N-acetyltransferase domain-containing protein</fullName>
    </recommendedName>
</protein>
<reference evidence="1" key="2">
    <citation type="journal article" date="2021" name="Syst. Appl. Microbiol.">
        <title>Roseomonas hellenica sp. nov., isolated from roots of wild-growing Alkanna tinctoria.</title>
        <authorList>
            <person name="Rat A."/>
            <person name="Naranjo H.D."/>
            <person name="Lebbe L."/>
            <person name="Cnockaert M."/>
            <person name="Krigas N."/>
            <person name="Grigoriadou K."/>
            <person name="Maloupa E."/>
            <person name="Willems A."/>
        </authorList>
    </citation>
    <scope>NUCLEOTIDE SEQUENCE</scope>
    <source>
        <strain evidence="1">LMG 28251</strain>
    </source>
</reference>
<sequence length="294" mass="31776">MGRIAACVDGGGPGIGSFGFLQVEQDGATLAALLDTARAWLAARGMTRLRGPLSFTINHEVGVQVAGFDSPTMLRMPRNPPWLSPMLEAQGLAPEKDVVACTLDLAREVHRARAARLLSGFDARLRIRALDPRDWPAEVARLAALFNDAWAENWGFMPIGDAEAAAIAKIMRPIARTSVILFAEWDGAPIGVLAMLPNIEEARGSWRMLPAMLFGRVGSARIAMLGVSRAFRGTLASSAATAMMLSTAFDAAERRGWRRIEISWILEDNAAMLALMARLPAPVTGRWRIHGGPI</sequence>